<feature type="domain" description="DUF1559" evidence="1">
    <location>
        <begin position="17"/>
        <end position="287"/>
    </location>
</feature>
<dbReference type="EMBL" id="NIDE01000014">
    <property type="protein sequence ID" value="OWK38258.1"/>
    <property type="molecule type" value="Genomic_DNA"/>
</dbReference>
<dbReference type="SUPFAM" id="SSF54523">
    <property type="entry name" value="Pili subunits"/>
    <property type="match status" value="1"/>
</dbReference>
<organism evidence="2 3">
    <name type="scientific">Fimbriiglobus ruber</name>
    <dbReference type="NCBI Taxonomy" id="1908690"/>
    <lineage>
        <taxon>Bacteria</taxon>
        <taxon>Pseudomonadati</taxon>
        <taxon>Planctomycetota</taxon>
        <taxon>Planctomycetia</taxon>
        <taxon>Gemmatales</taxon>
        <taxon>Gemmataceae</taxon>
        <taxon>Fimbriiglobus</taxon>
    </lineage>
</organism>
<dbReference type="Proteomes" id="UP000214646">
    <property type="component" value="Unassembled WGS sequence"/>
</dbReference>
<protein>
    <recommendedName>
        <fullName evidence="1">DUF1559 domain-containing protein</fullName>
    </recommendedName>
</protein>
<evidence type="ECO:0000313" key="3">
    <source>
        <dbReference type="Proteomes" id="UP000214646"/>
    </source>
</evidence>
<evidence type="ECO:0000313" key="2">
    <source>
        <dbReference type="EMBL" id="OWK38258.1"/>
    </source>
</evidence>
<sequence>MIAIIAILIGLLLPAVQKVREAGARAKCANNLKQIGLAIHGYHDANNKLPASQYGDYSDPTAFGGPHFNSQSWSFLAFILPYLEQQNVYTTGNIPTATIATSSATGQAIPTYLCPSDQMSQLRTFSELSRYSQVTTLVGLTNYKGVLGSNFNYGDYANANPAFLYNGDGFWGANGLFSLDVWKAPITIVAITDGTSNTFMVGEDIWTPNYANGQQPGNGFAWAHAVEATLTCAMPPNNLTHPNGTPIDTTSTNASEWGSYHGFKSKHIGGVQFVYADGSVHFVSNAVPLSTYRALASYKGGEVLVDAP</sequence>
<evidence type="ECO:0000259" key="1">
    <source>
        <dbReference type="Pfam" id="PF07596"/>
    </source>
</evidence>
<name>A0A225DI80_9BACT</name>
<dbReference type="Pfam" id="PF07596">
    <property type="entry name" value="SBP_bac_10"/>
    <property type="match status" value="1"/>
</dbReference>
<dbReference type="InterPro" id="IPR011453">
    <property type="entry name" value="DUF1559"/>
</dbReference>
<gene>
    <name evidence="2" type="ORF">FRUB_07378</name>
</gene>
<proteinExistence type="predicted"/>
<dbReference type="AlphaFoldDB" id="A0A225DI80"/>
<dbReference type="PANTHER" id="PTHR30093">
    <property type="entry name" value="GENERAL SECRETION PATHWAY PROTEIN G"/>
    <property type="match status" value="1"/>
</dbReference>
<comment type="caution">
    <text evidence="2">The sequence shown here is derived from an EMBL/GenBank/DDBJ whole genome shotgun (WGS) entry which is preliminary data.</text>
</comment>
<dbReference type="NCBIfam" id="TIGR04294">
    <property type="entry name" value="pre_pil_HX9DG"/>
    <property type="match status" value="1"/>
</dbReference>
<accession>A0A225DI80</accession>
<dbReference type="InterPro" id="IPR027558">
    <property type="entry name" value="Pre_pil_HX9DG_C"/>
</dbReference>
<reference evidence="3" key="1">
    <citation type="submission" date="2017-06" db="EMBL/GenBank/DDBJ databases">
        <title>Genome analysis of Fimbriiglobus ruber SP5, the first member of the order Planctomycetales with confirmed chitinolytic capability.</title>
        <authorList>
            <person name="Ravin N.V."/>
            <person name="Rakitin A.L."/>
            <person name="Ivanova A.A."/>
            <person name="Beletsky A.V."/>
            <person name="Kulichevskaya I.S."/>
            <person name="Mardanov A.V."/>
            <person name="Dedysh S.N."/>
        </authorList>
    </citation>
    <scope>NUCLEOTIDE SEQUENCE [LARGE SCALE GENOMIC DNA]</scope>
    <source>
        <strain evidence="3">SP5</strain>
    </source>
</reference>
<keyword evidence="3" id="KW-1185">Reference proteome</keyword>
<dbReference type="InterPro" id="IPR045584">
    <property type="entry name" value="Pilin-like"/>
</dbReference>
<dbReference type="Gene3D" id="3.30.700.10">
    <property type="entry name" value="Glycoprotein, Type 4 Pilin"/>
    <property type="match status" value="1"/>
</dbReference>
<dbReference type="PANTHER" id="PTHR30093:SF2">
    <property type="entry name" value="TYPE II SECRETION SYSTEM PROTEIN H"/>
    <property type="match status" value="1"/>
</dbReference>